<dbReference type="InterPro" id="IPR011009">
    <property type="entry name" value="Kinase-like_dom_sf"/>
</dbReference>
<feature type="transmembrane region" description="Helical" evidence="1">
    <location>
        <begin position="311"/>
        <end position="336"/>
    </location>
</feature>
<keyword evidence="3" id="KW-0723">Serine/threonine-protein kinase</keyword>
<sequence>MIPIMGNYTCVEEYSSNEYKKIELVEKNEKLFVRKQFFQHDNKAIYEWLKMRAYPHFPKIYEINNIENGFEIIEEYLDGELLGDLIPIDDIHLVGRYAYQLSEALLFLHKRKIVHRDLKPDNIIVVNGHIKVIDFDIAKNINKEKKTDTHVLGSLGYAAPEQYGFSYSSQQSDIYAFGNVLNEMITGCLVNEQLTDSQHEGVVRKCTQLDPDQRYHSVEQLQKDLKQAIANRSKYTLPGFRTGKTFNRILASLAYLFIIWFLFIIEVSEAKNIQDVLYTKTMVAYIFLLPIIILTNYLDIKRFNPMKKFRFIGDTILGIALFLTGCFVIMIIFSFVC</sequence>
<organism evidence="3 4">
    <name type="scientific">Breznakia pachnodae</name>
    <dbReference type="NCBI Taxonomy" id="265178"/>
    <lineage>
        <taxon>Bacteria</taxon>
        <taxon>Bacillati</taxon>
        <taxon>Bacillota</taxon>
        <taxon>Erysipelotrichia</taxon>
        <taxon>Erysipelotrichales</taxon>
        <taxon>Erysipelotrichaceae</taxon>
        <taxon>Breznakia</taxon>
    </lineage>
</organism>
<reference evidence="3 4" key="1">
    <citation type="submission" date="2023-07" db="EMBL/GenBank/DDBJ databases">
        <title>Genomic Encyclopedia of Type Strains, Phase IV (KMG-IV): sequencing the most valuable type-strain genomes for metagenomic binning, comparative biology and taxonomic classification.</title>
        <authorList>
            <person name="Goeker M."/>
        </authorList>
    </citation>
    <scope>NUCLEOTIDE SEQUENCE [LARGE SCALE GENOMIC DNA]</scope>
    <source>
        <strain evidence="3 4">DSM 16784</strain>
    </source>
</reference>
<keyword evidence="3" id="KW-0418">Kinase</keyword>
<dbReference type="InterPro" id="IPR008271">
    <property type="entry name" value="Ser/Thr_kinase_AS"/>
</dbReference>
<dbReference type="SUPFAM" id="SSF56112">
    <property type="entry name" value="Protein kinase-like (PK-like)"/>
    <property type="match status" value="1"/>
</dbReference>
<feature type="domain" description="Protein kinase" evidence="2">
    <location>
        <begin position="8"/>
        <end position="258"/>
    </location>
</feature>
<evidence type="ECO:0000313" key="3">
    <source>
        <dbReference type="EMBL" id="MDQ0359511.1"/>
    </source>
</evidence>
<dbReference type="CDD" id="cd14014">
    <property type="entry name" value="STKc_PknB_like"/>
    <property type="match status" value="1"/>
</dbReference>
<proteinExistence type="predicted"/>
<dbReference type="SMART" id="SM00220">
    <property type="entry name" value="S_TKc"/>
    <property type="match status" value="1"/>
</dbReference>
<keyword evidence="1" id="KW-0812">Transmembrane</keyword>
<keyword evidence="4" id="KW-1185">Reference proteome</keyword>
<dbReference type="Pfam" id="PF00069">
    <property type="entry name" value="Pkinase"/>
    <property type="match status" value="1"/>
</dbReference>
<accession>A0ABU0DYJ0</accession>
<dbReference type="Proteomes" id="UP001230220">
    <property type="component" value="Unassembled WGS sequence"/>
</dbReference>
<dbReference type="RefSeq" id="WP_307404683.1">
    <property type="nucleotide sequence ID" value="NZ_JAUSUR010000001.1"/>
</dbReference>
<protein>
    <submittedName>
        <fullName evidence="3">Serine/threonine protein kinase</fullName>
    </submittedName>
</protein>
<feature type="transmembrane region" description="Helical" evidence="1">
    <location>
        <begin position="277"/>
        <end position="299"/>
    </location>
</feature>
<keyword evidence="1" id="KW-0472">Membrane</keyword>
<comment type="caution">
    <text evidence="3">The sequence shown here is derived from an EMBL/GenBank/DDBJ whole genome shotgun (WGS) entry which is preliminary data.</text>
</comment>
<dbReference type="PROSITE" id="PS50011">
    <property type="entry name" value="PROTEIN_KINASE_DOM"/>
    <property type="match status" value="1"/>
</dbReference>
<dbReference type="EMBL" id="JAUSUR010000001">
    <property type="protein sequence ID" value="MDQ0359511.1"/>
    <property type="molecule type" value="Genomic_DNA"/>
</dbReference>
<evidence type="ECO:0000313" key="4">
    <source>
        <dbReference type="Proteomes" id="UP001230220"/>
    </source>
</evidence>
<dbReference type="InterPro" id="IPR000719">
    <property type="entry name" value="Prot_kinase_dom"/>
</dbReference>
<gene>
    <name evidence="3" type="ORF">J2S15_000242</name>
</gene>
<feature type="transmembrane region" description="Helical" evidence="1">
    <location>
        <begin position="246"/>
        <end position="265"/>
    </location>
</feature>
<dbReference type="Gene3D" id="1.10.510.10">
    <property type="entry name" value="Transferase(Phosphotransferase) domain 1"/>
    <property type="match status" value="1"/>
</dbReference>
<dbReference type="GO" id="GO:0004674">
    <property type="term" value="F:protein serine/threonine kinase activity"/>
    <property type="evidence" value="ECO:0007669"/>
    <property type="project" value="UniProtKB-KW"/>
</dbReference>
<keyword evidence="1" id="KW-1133">Transmembrane helix</keyword>
<dbReference type="PROSITE" id="PS00108">
    <property type="entry name" value="PROTEIN_KINASE_ST"/>
    <property type="match status" value="1"/>
</dbReference>
<evidence type="ECO:0000256" key="1">
    <source>
        <dbReference type="SAM" id="Phobius"/>
    </source>
</evidence>
<dbReference type="PANTHER" id="PTHR44167">
    <property type="entry name" value="OVARIAN-SPECIFIC SERINE/THREONINE-PROTEIN KINASE LOK-RELATED"/>
    <property type="match status" value="1"/>
</dbReference>
<name>A0ABU0DYJ0_9FIRM</name>
<dbReference type="PANTHER" id="PTHR44167:SF24">
    <property type="entry name" value="SERINE_THREONINE-PROTEIN KINASE CHK2"/>
    <property type="match status" value="1"/>
</dbReference>
<evidence type="ECO:0000259" key="2">
    <source>
        <dbReference type="PROSITE" id="PS50011"/>
    </source>
</evidence>
<keyword evidence="3" id="KW-0808">Transferase</keyword>